<feature type="region of interest" description="Disordered" evidence="2">
    <location>
        <begin position="2582"/>
        <end position="2610"/>
    </location>
</feature>
<feature type="region of interest" description="Disordered" evidence="2">
    <location>
        <begin position="2122"/>
        <end position="2148"/>
    </location>
</feature>
<feature type="compositionally biased region" description="Low complexity" evidence="2">
    <location>
        <begin position="490"/>
        <end position="514"/>
    </location>
</feature>
<accession>A0A7R9P749</accession>
<feature type="region of interest" description="Disordered" evidence="2">
    <location>
        <begin position="464"/>
        <end position="538"/>
    </location>
</feature>
<evidence type="ECO:0000256" key="2">
    <source>
        <dbReference type="SAM" id="MobiDB-lite"/>
    </source>
</evidence>
<feature type="compositionally biased region" description="Basic and acidic residues" evidence="2">
    <location>
        <begin position="1889"/>
        <end position="1904"/>
    </location>
</feature>
<proteinExistence type="predicted"/>
<dbReference type="EMBL" id="OE181089">
    <property type="protein sequence ID" value="CAD7572541.1"/>
    <property type="molecule type" value="Genomic_DNA"/>
</dbReference>
<dbReference type="PANTHER" id="PTHR35245:SF1">
    <property type="match status" value="1"/>
</dbReference>
<feature type="region of interest" description="Disordered" evidence="2">
    <location>
        <begin position="166"/>
        <end position="196"/>
    </location>
</feature>
<feature type="coiled-coil region" evidence="1">
    <location>
        <begin position="2037"/>
        <end position="2067"/>
    </location>
</feature>
<protein>
    <submittedName>
        <fullName evidence="3">(California timema) hypothetical protein</fullName>
    </submittedName>
</protein>
<evidence type="ECO:0000313" key="3">
    <source>
        <dbReference type="EMBL" id="CAD7572541.1"/>
    </source>
</evidence>
<feature type="compositionally biased region" description="Basic and acidic residues" evidence="2">
    <location>
        <begin position="179"/>
        <end position="196"/>
    </location>
</feature>
<feature type="compositionally biased region" description="Pro residues" evidence="2">
    <location>
        <begin position="2131"/>
        <end position="2145"/>
    </location>
</feature>
<sequence length="2620" mass="284533">MLVLVIWNYGLMKEGWEGESTPTHSPDARALDPVYQHSGRMKVITCCRSVTSSLDRPVQASVDEKDMSSPLGKAAVRELPWDVKAPPINNDLSNGLLYDDISDDEEMFLRFSGGEDDDEETRVPVDGKGPPRSDIVPARDVKVCVDGQGDTKRTVCSDNDIKGHTSGERNLLCDDSGSDDVKISRSDDSNTHIPDKDAGLETMVAKPCGKLGNPQSSPPKINTCPHRWGASLAVQDAPGLVERLAMRGCPISVTSATLCARTRRGTQILASSLHYFRLALQYGNCQPRHNYLVLAGSFKTCRFADKQMSVGICDWDIAESGVADDDFSSTLSHVDTEGVTNNLVKSRAAVNNPRLAEHSTSGESRNTEQCHNFLESCVQKKENRLKSCEMTIFDGPNKESCALGTYVDHDTLEVRPTDKMIVYNEKEGNIEANQDKAKSFGEDGVKVDAEKCISNFSNVEKTKGPMETKWEGCIPPPSTAGPLEGGTLNQSETQPETQPSEETTLNQSETQPSEETSEHSLNEPMETDKAELPSYGEVTESSGIEACLERTEANSLIKIPVQNSENCENIEVPGNNRVEFPNKNKLCDMECESMNDCEELLKSTQTDVFCEPNGFEGRNESEIKKEIHFLNNFDKVEAAKQIDADASNDSGSLLEHEADLATKAHLSGQSDPLPLNCTDGTVQQKESMASWKGVECEGAKHEERDLDNTRTQKVLSSECHHDNKDDGNVVNINMVENINILEVESKSNLSREAVSCQVDAAVPRPEETIFAHGGGEEELGGLSRGAALDLEEENLSRKRCSPTTKVVSDPKRLKLEDEDLCRVKNHPGVEEREHVHEVELGIPLPKRRKTTEDDFIMVFKEETCPDSQVQEETACKNNAPTPAARDVETLSGAGLDKCFALDGGKQSSLVDGEQVATSGIFLVDKEQSLTSLDNDKYMTTLDKGESLFEESKLPSLPVVDEREGVSFVDKEDILPALDKNKCITDSEEGSSTVSYEKCLPLLNKKESLLILNEVEGLPLGGETEESLPVAGKEESLLVLHKEESYPVVNKKESLLVLNQGSNLSVMNKKKSFLVLNQKEGLLVVDKEESFAVVDKEERLIVADKEESLPVVNKEESLPVLNKEESLSVVNKEESLPVLNKEESLPVLNKEESLPVLNKEESLSVVNKEESLLVLDQVKCLPIVDEGESLMVLGPKESLSVEEKAESLLVGDKEEKVPVGDEEESLHVVDDGESWSFGNKEEHLPVIGKEENLLAPKEPSLPVLNKGESWSTIEKSFLVADKKKSLLAVGKEESLLVGNDYHSQPTSKENLSSGGAGEMLPVCNEDILLATYKEDNSNGDVNEVLDTTIRVKEDILSIIKQDKLPSTDKHECLPSVEEDILLSASNDENICAAVVDASLPAVIKEGTIFDVDMDQTISAVDKDSLLAVDIASSPAIDIASSPAIDIASSPAIDIASSPAINKGGSIPAIDKESLPAIDKESLPAIDIASSPAIDKGGSIPAIDKKSLPAIDKESLPAVDKGGSIPAIDKESLPAVDKASLPAVDEASIPAVDKRGSIPAIDKESLPVIDKASIPAVDKGGSIPTIDKESLPAVDKARIPAVDKESLPTVDKESLPTADKEILPAVDKASLPSVDKANLPAVNKESLPAVDKESLPAVDKESLPIVDKESLPTIDKESLLCTDKVSLLGVDKESLLGTDKESLLCTDKESLLGTDKESIPATYKENLPALSQVEAADNSTLTASEANEDSLHAMLHDEDSLLASDEEDTVTTRNRFALKVKGSIFGKIKESEVKLTRGEFSSDEDSFGGFPEELLLSADDLSDKDESTSFSADKNKSMSLLANKIESPVSAEKGKINSSLKGKEENLPGDTDDTLSASEGKNETGLSSDDSSSKSTERPLDGDKRPATKGPSKGKDSGLLGKRRLESLRPEIIKVKKVRISPEVEKQLKNQAEKDALRKKEPAHSLPAKTPITNLDFAIERVVSKAAVAAPGISDEERSIIMSYMKAFHKVTMSKMTRDDLEEMVMQKMCELIAHRSELGQNRQKIQSLELLNDQLRRKSLQLQKQAKDLHTVTQRLVNELRTRKDGKMTPVRLTRSVGLQVQVQTQPMAAYRGPGPELGPHGFISGGRVRKPPPTTTSPPSAPPTIPISVSTKSLVGAVEEICGRTSDEELVEGDTTVGPKGERWRVTTKHSEGVVQITSDDTGKDNKKENERNSTGLGDRETCFRIRTLKETVKAYNEADDKLEHYILVLGNARREVPLKCKKVLRPYFVPIVTHVAKTWTLNVNKTTRAEAMGVKFVRSLIMLAVTRRNKIRNVIRERVGEQVAHEKVEEGKLRCYGYVWDVDGNEKNTKEMNHVEKKTAMSNNKDMLKEHITPLTSSAQLARKLAVPPQSRVLPSTPTAGTTTTFVATTRVSVIAPPVPPSVKVSQPPVKVCSLSSPVKTPNRPSMSSGGPPTVRVQPMMLQNPPRLSPIKPAKDTSFIDLTDEEDKGRSSSASVRLVGSLPSSATVTSSSPLGGSIRVVQPHQLTGTTATLLTSTASGVGGQRLAYLLPTSSSAPGQSRQVYITSSTPSSLASAATVTQTHNGRTIQGGKKLTPNSGGGERGKKRGFALWIQKDKDL</sequence>
<evidence type="ECO:0000256" key="1">
    <source>
        <dbReference type="SAM" id="Coils"/>
    </source>
</evidence>
<feature type="region of interest" description="Disordered" evidence="2">
    <location>
        <begin position="703"/>
        <end position="722"/>
    </location>
</feature>
<feature type="region of interest" description="Disordered" evidence="2">
    <location>
        <begin position="1849"/>
        <end position="1921"/>
    </location>
</feature>
<dbReference type="PANTHER" id="PTHR35245">
    <property type="match status" value="1"/>
</dbReference>
<feature type="compositionally biased region" description="Polar residues" evidence="2">
    <location>
        <begin position="2435"/>
        <end position="2452"/>
    </location>
</feature>
<feature type="compositionally biased region" description="Low complexity" evidence="2">
    <location>
        <begin position="2502"/>
        <end position="2515"/>
    </location>
</feature>
<feature type="compositionally biased region" description="Basic and acidic residues" evidence="2">
    <location>
        <begin position="516"/>
        <end position="531"/>
    </location>
</feature>
<name>A0A7R9P749_TIMCA</name>
<feature type="compositionally biased region" description="Basic and acidic residues" evidence="2">
    <location>
        <begin position="121"/>
        <end position="136"/>
    </location>
</feature>
<gene>
    <name evidence="3" type="ORF">TCMB3V08_LOCUS5187</name>
</gene>
<organism evidence="3">
    <name type="scientific">Timema californicum</name>
    <name type="common">California timema</name>
    <name type="synonym">Walking stick</name>
    <dbReference type="NCBI Taxonomy" id="61474"/>
    <lineage>
        <taxon>Eukaryota</taxon>
        <taxon>Metazoa</taxon>
        <taxon>Ecdysozoa</taxon>
        <taxon>Arthropoda</taxon>
        <taxon>Hexapoda</taxon>
        <taxon>Insecta</taxon>
        <taxon>Pterygota</taxon>
        <taxon>Neoptera</taxon>
        <taxon>Polyneoptera</taxon>
        <taxon>Phasmatodea</taxon>
        <taxon>Timematodea</taxon>
        <taxon>Timematoidea</taxon>
        <taxon>Timematidae</taxon>
        <taxon>Timema</taxon>
    </lineage>
</organism>
<feature type="region of interest" description="Disordered" evidence="2">
    <location>
        <begin position="112"/>
        <end position="136"/>
    </location>
</feature>
<feature type="region of interest" description="Disordered" evidence="2">
    <location>
        <begin position="2435"/>
        <end position="2517"/>
    </location>
</feature>
<keyword evidence="1" id="KW-0175">Coiled coil</keyword>
<reference evidence="3" key="1">
    <citation type="submission" date="2020-11" db="EMBL/GenBank/DDBJ databases">
        <authorList>
            <person name="Tran Van P."/>
        </authorList>
    </citation>
    <scope>NUCLEOTIDE SEQUENCE</scope>
</reference>